<proteinExistence type="predicted"/>
<dbReference type="GO" id="GO:0003723">
    <property type="term" value="F:RNA binding"/>
    <property type="evidence" value="ECO:0007669"/>
    <property type="project" value="InterPro"/>
</dbReference>
<protein>
    <submittedName>
        <fullName evidence="3">Single-stranded nucleic acid binding R3H domain protein</fullName>
    </submittedName>
</protein>
<feature type="domain" description="R3H" evidence="2">
    <location>
        <begin position="109"/>
        <end position="175"/>
    </location>
</feature>
<name>A0A0G0R0D4_9BACT</name>
<reference evidence="3 4" key="1">
    <citation type="journal article" date="2015" name="Nature">
        <title>rRNA introns, odd ribosomes, and small enigmatic genomes across a large radiation of phyla.</title>
        <authorList>
            <person name="Brown C.T."/>
            <person name="Hug L.A."/>
            <person name="Thomas B.C."/>
            <person name="Sharon I."/>
            <person name="Castelle C.J."/>
            <person name="Singh A."/>
            <person name="Wilkins M.J."/>
            <person name="Williams K.H."/>
            <person name="Banfield J.F."/>
        </authorList>
    </citation>
    <scope>NUCLEOTIDE SEQUENCE [LARGE SCALE GENOMIC DNA]</scope>
</reference>
<dbReference type="PROSITE" id="PS51061">
    <property type="entry name" value="R3H"/>
    <property type="match status" value="1"/>
</dbReference>
<dbReference type="Gene3D" id="3.30.300.20">
    <property type="match status" value="1"/>
</dbReference>
<dbReference type="InterPro" id="IPR039247">
    <property type="entry name" value="KhpB"/>
</dbReference>
<dbReference type="Proteomes" id="UP000034301">
    <property type="component" value="Unassembled WGS sequence"/>
</dbReference>
<organism evidence="3 4">
    <name type="scientific">Candidatus Nomurabacteria bacterium GW2011_GWF2_40_12</name>
    <dbReference type="NCBI Taxonomy" id="1618776"/>
    <lineage>
        <taxon>Bacteria</taxon>
        <taxon>Candidatus Nomuraibacteriota</taxon>
    </lineage>
</organism>
<dbReference type="PANTHER" id="PTHR35800">
    <property type="entry name" value="PROTEIN JAG"/>
    <property type="match status" value="1"/>
</dbReference>
<evidence type="ECO:0000256" key="1">
    <source>
        <dbReference type="SAM" id="MobiDB-lite"/>
    </source>
</evidence>
<gene>
    <name evidence="3" type="ORF">UT78_C0007G0024</name>
</gene>
<dbReference type="AlphaFoldDB" id="A0A0G0R0D4"/>
<dbReference type="PANTHER" id="PTHR35800:SF1">
    <property type="entry name" value="RNA-BINDING PROTEIN KHPB"/>
    <property type="match status" value="1"/>
</dbReference>
<dbReference type="SUPFAM" id="SSF82708">
    <property type="entry name" value="R3H domain"/>
    <property type="match status" value="1"/>
</dbReference>
<dbReference type="SMART" id="SM00393">
    <property type="entry name" value="R3H"/>
    <property type="match status" value="1"/>
</dbReference>
<sequence length="177" mass="19823">MNKEEIQKLIKELIEKTTVKLNEVSVVEDGPKNIWISVEVNEPHFFISHDGEGLQALNHIVHRIVEAKTPSLRPESEHSPEASGEESPLPAKGGAGGGSIIIDINGFQKKHVENVRAVAHMMSERARYFKSNIEVDPMSAFERRIVHEFLSDATDLKTESMGMGRDRRVVIKYIGVI</sequence>
<evidence type="ECO:0000313" key="3">
    <source>
        <dbReference type="EMBL" id="KKR43171.1"/>
    </source>
</evidence>
<accession>A0A0G0R0D4</accession>
<comment type="caution">
    <text evidence="3">The sequence shown here is derived from an EMBL/GenBank/DDBJ whole genome shotgun (WGS) entry which is preliminary data.</text>
</comment>
<evidence type="ECO:0000313" key="4">
    <source>
        <dbReference type="Proteomes" id="UP000034301"/>
    </source>
</evidence>
<dbReference type="InterPro" id="IPR015946">
    <property type="entry name" value="KH_dom-like_a/b"/>
</dbReference>
<dbReference type="Gene3D" id="3.30.1370.50">
    <property type="entry name" value="R3H-like domain"/>
    <property type="match status" value="1"/>
</dbReference>
<feature type="region of interest" description="Disordered" evidence="1">
    <location>
        <begin position="70"/>
        <end position="95"/>
    </location>
</feature>
<dbReference type="Pfam" id="PF01424">
    <property type="entry name" value="R3H"/>
    <property type="match status" value="1"/>
</dbReference>
<evidence type="ECO:0000259" key="2">
    <source>
        <dbReference type="PROSITE" id="PS51061"/>
    </source>
</evidence>
<dbReference type="InterPro" id="IPR036867">
    <property type="entry name" value="R3H_dom_sf"/>
</dbReference>
<dbReference type="EMBL" id="LBYC01000007">
    <property type="protein sequence ID" value="KKR43171.1"/>
    <property type="molecule type" value="Genomic_DNA"/>
</dbReference>
<dbReference type="InterPro" id="IPR001374">
    <property type="entry name" value="R3H_dom"/>
</dbReference>